<dbReference type="Gene3D" id="3.40.50.300">
    <property type="entry name" value="P-loop containing nucleotide triphosphate hydrolases"/>
    <property type="match status" value="1"/>
</dbReference>
<evidence type="ECO:0000256" key="4">
    <source>
        <dbReference type="ARBA" id="ARBA00022777"/>
    </source>
</evidence>
<reference evidence="7" key="2">
    <citation type="submission" date="2021-04" db="EMBL/GenBank/DDBJ databases">
        <authorList>
            <person name="Gilroy R."/>
        </authorList>
    </citation>
    <scope>NUCLEOTIDE SEQUENCE</scope>
    <source>
        <strain evidence="7">ChiHejej3B27-2180</strain>
    </source>
</reference>
<evidence type="ECO:0000256" key="2">
    <source>
        <dbReference type="ARBA" id="ARBA00005790"/>
    </source>
</evidence>
<evidence type="ECO:0000256" key="1">
    <source>
        <dbReference type="ARBA" id="ARBA00003531"/>
    </source>
</evidence>
<dbReference type="InterPro" id="IPR027417">
    <property type="entry name" value="P-loop_NTPase"/>
</dbReference>
<dbReference type="GO" id="GO:0005829">
    <property type="term" value="C:cytosol"/>
    <property type="evidence" value="ECO:0007669"/>
    <property type="project" value="TreeGrafter"/>
</dbReference>
<dbReference type="PANTHER" id="PTHR23117:SF13">
    <property type="entry name" value="GUANYLATE KINASE"/>
    <property type="match status" value="1"/>
</dbReference>
<dbReference type="EMBL" id="DXGK01000064">
    <property type="protein sequence ID" value="HIW70389.1"/>
    <property type="molecule type" value="Genomic_DNA"/>
</dbReference>
<dbReference type="InterPro" id="IPR003593">
    <property type="entry name" value="AAA+_ATPase"/>
</dbReference>
<sequence>MKKSTERVYVITGPAGVGKTTVANYLCRHFGLHRVVTHTTRPPRPGEQNGVDYYFETPATMKKRSLLEKVDYDHHQYGSSREGLAAGWQERHNNVIVLDTVGAATYRQKLGEQAVVIYLTVSMLDALAKRIQARGDRKRDIKSRLTARENQRDSALPDELRQSAFVVVNDYWPKTKRRLNRLMASFGERAKNL</sequence>
<dbReference type="AlphaFoldDB" id="A0A9D1QPH7"/>
<comment type="similarity">
    <text evidence="2">Belongs to the guanylate kinase family.</text>
</comment>
<dbReference type="PANTHER" id="PTHR23117">
    <property type="entry name" value="GUANYLATE KINASE-RELATED"/>
    <property type="match status" value="1"/>
</dbReference>
<evidence type="ECO:0000256" key="3">
    <source>
        <dbReference type="ARBA" id="ARBA00022679"/>
    </source>
</evidence>
<organism evidence="7 8">
    <name type="scientific">Candidatus Limosilactobacillus merdipullorum</name>
    <dbReference type="NCBI Taxonomy" id="2838653"/>
    <lineage>
        <taxon>Bacteria</taxon>
        <taxon>Bacillati</taxon>
        <taxon>Bacillota</taxon>
        <taxon>Bacilli</taxon>
        <taxon>Lactobacillales</taxon>
        <taxon>Lactobacillaceae</taxon>
        <taxon>Limosilactobacillus</taxon>
    </lineage>
</organism>
<comment type="caution">
    <text evidence="7">The sequence shown here is derived from an EMBL/GenBank/DDBJ whole genome shotgun (WGS) entry which is preliminary data.</text>
</comment>
<gene>
    <name evidence="7" type="ORF">H9876_03275</name>
</gene>
<proteinExistence type="inferred from homology"/>
<dbReference type="SMART" id="SM00382">
    <property type="entry name" value="AAA"/>
    <property type="match status" value="1"/>
</dbReference>
<evidence type="ECO:0000259" key="6">
    <source>
        <dbReference type="PROSITE" id="PS50052"/>
    </source>
</evidence>
<reference evidence="7" key="1">
    <citation type="journal article" date="2021" name="PeerJ">
        <title>Extensive microbial diversity within the chicken gut microbiome revealed by metagenomics and culture.</title>
        <authorList>
            <person name="Gilroy R."/>
            <person name="Ravi A."/>
            <person name="Getino M."/>
            <person name="Pursley I."/>
            <person name="Horton D.L."/>
            <person name="Alikhan N.F."/>
            <person name="Baker D."/>
            <person name="Gharbi K."/>
            <person name="Hall N."/>
            <person name="Watson M."/>
            <person name="Adriaenssens E.M."/>
            <person name="Foster-Nyarko E."/>
            <person name="Jarju S."/>
            <person name="Secka A."/>
            <person name="Antonio M."/>
            <person name="Oren A."/>
            <person name="Chaudhuri R.R."/>
            <person name="La Ragione R."/>
            <person name="Hildebrand F."/>
            <person name="Pallen M.J."/>
        </authorList>
    </citation>
    <scope>NUCLEOTIDE SEQUENCE</scope>
    <source>
        <strain evidence="7">ChiHejej3B27-2180</strain>
    </source>
</reference>
<dbReference type="InterPro" id="IPR008145">
    <property type="entry name" value="GK/Ca_channel_bsu"/>
</dbReference>
<dbReference type="Pfam" id="PF00625">
    <property type="entry name" value="Guanylate_kin"/>
    <property type="match status" value="1"/>
</dbReference>
<comment type="function">
    <text evidence="1">Essential for recycling GMP and indirectly, cGMP.</text>
</comment>
<dbReference type="CDD" id="cd00071">
    <property type="entry name" value="GMPK"/>
    <property type="match status" value="1"/>
</dbReference>
<dbReference type="SMART" id="SM00072">
    <property type="entry name" value="GuKc"/>
    <property type="match status" value="1"/>
</dbReference>
<evidence type="ECO:0000313" key="7">
    <source>
        <dbReference type="EMBL" id="HIW70389.1"/>
    </source>
</evidence>
<dbReference type="Proteomes" id="UP000886878">
    <property type="component" value="Unassembled WGS sequence"/>
</dbReference>
<comment type="catalytic activity">
    <reaction evidence="5">
        <text>GMP + ATP = GDP + ADP</text>
        <dbReference type="Rhea" id="RHEA:20780"/>
        <dbReference type="ChEBI" id="CHEBI:30616"/>
        <dbReference type="ChEBI" id="CHEBI:58115"/>
        <dbReference type="ChEBI" id="CHEBI:58189"/>
        <dbReference type="ChEBI" id="CHEBI:456216"/>
        <dbReference type="EC" id="2.7.4.8"/>
    </reaction>
</comment>
<dbReference type="PROSITE" id="PS50052">
    <property type="entry name" value="GUANYLATE_KINASE_2"/>
    <property type="match status" value="1"/>
</dbReference>
<evidence type="ECO:0000256" key="5">
    <source>
        <dbReference type="ARBA" id="ARBA00048594"/>
    </source>
</evidence>
<keyword evidence="3" id="KW-0808">Transferase</keyword>
<protein>
    <submittedName>
        <fullName evidence="7">AAA family ATPase</fullName>
    </submittedName>
</protein>
<keyword evidence="4" id="KW-0418">Kinase</keyword>
<accession>A0A9D1QPH7</accession>
<dbReference type="GO" id="GO:0004385">
    <property type="term" value="F:GMP kinase activity"/>
    <property type="evidence" value="ECO:0007669"/>
    <property type="project" value="UniProtKB-EC"/>
</dbReference>
<evidence type="ECO:0000313" key="8">
    <source>
        <dbReference type="Proteomes" id="UP000886878"/>
    </source>
</evidence>
<dbReference type="SUPFAM" id="SSF52540">
    <property type="entry name" value="P-loop containing nucleoside triphosphate hydrolases"/>
    <property type="match status" value="1"/>
</dbReference>
<dbReference type="InterPro" id="IPR008144">
    <property type="entry name" value="Guanylate_kin-like_dom"/>
</dbReference>
<feature type="domain" description="Guanylate kinase-like" evidence="6">
    <location>
        <begin position="6"/>
        <end position="184"/>
    </location>
</feature>
<name>A0A9D1QPH7_9LACO</name>